<keyword evidence="1" id="KW-1133">Transmembrane helix</keyword>
<evidence type="ECO:0000313" key="3">
    <source>
        <dbReference type="Proteomes" id="UP001059120"/>
    </source>
</evidence>
<dbReference type="EMBL" id="CP090614">
    <property type="protein sequence ID" value="UTT85776.1"/>
    <property type="molecule type" value="Genomic_DNA"/>
</dbReference>
<dbReference type="Proteomes" id="UP001059120">
    <property type="component" value="Chromosome 1"/>
</dbReference>
<keyword evidence="3" id="KW-1185">Reference proteome</keyword>
<feature type="transmembrane region" description="Helical" evidence="1">
    <location>
        <begin position="221"/>
        <end position="239"/>
    </location>
</feature>
<feature type="transmembrane region" description="Helical" evidence="1">
    <location>
        <begin position="35"/>
        <end position="63"/>
    </location>
</feature>
<name>A0ABY5G6G7_VIBPE</name>
<feature type="transmembrane region" description="Helical" evidence="1">
    <location>
        <begin position="187"/>
        <end position="209"/>
    </location>
</feature>
<feature type="transmembrane region" description="Helical" evidence="1">
    <location>
        <begin position="143"/>
        <end position="167"/>
    </location>
</feature>
<feature type="transmembrane region" description="Helical" evidence="1">
    <location>
        <begin position="245"/>
        <end position="263"/>
    </location>
</feature>
<gene>
    <name evidence="2" type="ORF">LZI70_05910</name>
</gene>
<proteinExistence type="predicted"/>
<reference evidence="2" key="1">
    <citation type="submission" date="2022-01" db="EMBL/GenBank/DDBJ databases">
        <title>Alginate degradation mechanism of Vibrio pelagius WXL662.</title>
        <authorList>
            <person name="He X."/>
        </authorList>
    </citation>
    <scope>NUCLEOTIDE SEQUENCE</scope>
    <source>
        <strain evidence="2">WXL662</strain>
    </source>
</reference>
<feature type="transmembrane region" description="Helical" evidence="1">
    <location>
        <begin position="7"/>
        <end position="29"/>
    </location>
</feature>
<accession>A0ABY5G6G7</accession>
<evidence type="ECO:0000256" key="1">
    <source>
        <dbReference type="SAM" id="Phobius"/>
    </source>
</evidence>
<evidence type="ECO:0000313" key="2">
    <source>
        <dbReference type="EMBL" id="UTT85776.1"/>
    </source>
</evidence>
<dbReference type="RefSeq" id="WP_255231621.1">
    <property type="nucleotide sequence ID" value="NZ_CP090614.1"/>
</dbReference>
<protein>
    <recommendedName>
        <fullName evidence="4">Polysaccharide biosynthesis protein C-terminal domain-containing protein</fullName>
    </recommendedName>
</protein>
<organism evidence="2 3">
    <name type="scientific">Vibrio pelagius</name>
    <dbReference type="NCBI Taxonomy" id="28169"/>
    <lineage>
        <taxon>Bacteria</taxon>
        <taxon>Pseudomonadati</taxon>
        <taxon>Pseudomonadota</taxon>
        <taxon>Gammaproteobacteria</taxon>
        <taxon>Vibrionales</taxon>
        <taxon>Vibrionaceae</taxon>
        <taxon>Vibrio</taxon>
    </lineage>
</organism>
<sequence length="271" mass="31131">MYGTLSIFNISLSAVRLVCIYVLNCFYNINFMDVVYVFVVSEIIYFIILNLYSSYLSGGYIVLFRFDFNMIKNGFEINLTTIFDLPVSTLDTYVVNYFFGTESVGVYKLIRKYVSVLGRVISPLNQVLFPEIINIAQDQKRKFLLKCILATFFLSLVLGFSISYSIFKLDLDFFSNIREANLDKIEIYFLSIMGVEVIALTFSILNYLLVSYGKNIVNGKAVFLANLVFFMTLLILSYLTKDIIIATSVSLFLQVLFLIIYRIKVIFKCGI</sequence>
<keyword evidence="1" id="KW-0472">Membrane</keyword>
<keyword evidence="1" id="KW-0812">Transmembrane</keyword>
<evidence type="ECO:0008006" key="4">
    <source>
        <dbReference type="Google" id="ProtNLM"/>
    </source>
</evidence>